<dbReference type="Pfam" id="PF01408">
    <property type="entry name" value="GFO_IDH_MocA"/>
    <property type="match status" value="1"/>
</dbReference>
<reference evidence="2 3" key="1">
    <citation type="submission" date="2016-10" db="EMBL/GenBank/DDBJ databases">
        <authorList>
            <person name="de Groot N.N."/>
        </authorList>
    </citation>
    <scope>NUCLEOTIDE SEQUENCE [LARGE SCALE GENOMIC DNA]</scope>
    <source>
        <strain evidence="2 3">DSM 14789</strain>
    </source>
</reference>
<dbReference type="Gene3D" id="3.40.50.720">
    <property type="entry name" value="NAD(P)-binding Rossmann-like Domain"/>
    <property type="match status" value="1"/>
</dbReference>
<dbReference type="Gene3D" id="3.30.360.10">
    <property type="entry name" value="Dihydrodipicolinate Reductase, domain 2"/>
    <property type="match status" value="1"/>
</dbReference>
<gene>
    <name evidence="2" type="ORF">SAMN05661010_01300</name>
</gene>
<dbReference type="OrthoDB" id="9813657at2"/>
<dbReference type="EMBL" id="FNGI01000002">
    <property type="protein sequence ID" value="SDL27613.1"/>
    <property type="molecule type" value="Genomic_DNA"/>
</dbReference>
<dbReference type="GO" id="GO:0000166">
    <property type="term" value="F:nucleotide binding"/>
    <property type="evidence" value="ECO:0007669"/>
    <property type="project" value="InterPro"/>
</dbReference>
<dbReference type="SUPFAM" id="SSF51735">
    <property type="entry name" value="NAD(P)-binding Rossmann-fold domains"/>
    <property type="match status" value="1"/>
</dbReference>
<protein>
    <submittedName>
        <fullName evidence="2">D-galactose 1-dehydrogenase</fullName>
    </submittedName>
</protein>
<keyword evidence="3" id="KW-1185">Reference proteome</keyword>
<accession>A0A1G9IRJ8</accession>
<sequence>MPPIKIGLVGLGKIARDQHLPALGNNPDFELVAVASRNASLEGVADFASLEAMLDGAPELDAVALCTPPTVRHAQARLVLARGKHVLLEKPPGATLSEVEDLTRQAEVAGRTLFATWHSRHAPGVAPAREWLAAREIQRVEIQWKEDVRVWHPGQEWLWEPGGMGVFDPGINALSIVTGILPNAFFLREATLFVPENRQAPIAANLAFSDAAGAPIEAEFDFLQSGPQTWDIHVDTDAGRLTLSKGGSQLFIDGRLEHEAPEQEYPSLYTRFAELIGESRSEVDVAPLRHVADAFLLGRREVVEAFVET</sequence>
<name>A0A1G9IRJ8_9GAMM</name>
<dbReference type="InterPro" id="IPR036291">
    <property type="entry name" value="NAD(P)-bd_dom_sf"/>
</dbReference>
<dbReference type="InterPro" id="IPR000683">
    <property type="entry name" value="Gfo/Idh/MocA-like_OxRdtase_N"/>
</dbReference>
<dbReference type="RefSeq" id="WP_089726688.1">
    <property type="nucleotide sequence ID" value="NZ_FNGI01000002.1"/>
</dbReference>
<proteinExistence type="predicted"/>
<organism evidence="2 3">
    <name type="scientific">Modicisalibacter muralis</name>
    <dbReference type="NCBI Taxonomy" id="119000"/>
    <lineage>
        <taxon>Bacteria</taxon>
        <taxon>Pseudomonadati</taxon>
        <taxon>Pseudomonadota</taxon>
        <taxon>Gammaproteobacteria</taxon>
        <taxon>Oceanospirillales</taxon>
        <taxon>Halomonadaceae</taxon>
        <taxon>Modicisalibacter</taxon>
    </lineage>
</organism>
<dbReference type="STRING" id="119000.SAMN05661010_01300"/>
<dbReference type="AlphaFoldDB" id="A0A1G9IRJ8"/>
<evidence type="ECO:0000313" key="3">
    <source>
        <dbReference type="Proteomes" id="UP000198654"/>
    </source>
</evidence>
<feature type="domain" description="Gfo/Idh/MocA-like oxidoreductase N-terminal" evidence="1">
    <location>
        <begin position="4"/>
        <end position="114"/>
    </location>
</feature>
<evidence type="ECO:0000259" key="1">
    <source>
        <dbReference type="Pfam" id="PF01408"/>
    </source>
</evidence>
<dbReference type="Proteomes" id="UP000198654">
    <property type="component" value="Unassembled WGS sequence"/>
</dbReference>
<dbReference type="PANTHER" id="PTHR43818:SF7">
    <property type="entry name" value="DEHYDROGENASE"/>
    <property type="match status" value="1"/>
</dbReference>
<dbReference type="PANTHER" id="PTHR43818">
    <property type="entry name" value="BCDNA.GH03377"/>
    <property type="match status" value="1"/>
</dbReference>
<evidence type="ECO:0000313" key="2">
    <source>
        <dbReference type="EMBL" id="SDL27613.1"/>
    </source>
</evidence>
<dbReference type="InterPro" id="IPR050463">
    <property type="entry name" value="Gfo/Idh/MocA_oxidrdct_glycsds"/>
</dbReference>